<gene>
    <name evidence="15" type="primary">lexA</name>
    <name evidence="15" type="ORF">IAA62_04290</name>
</gene>
<accession>A0A9D1SZA8</accession>
<protein>
    <submittedName>
        <fullName evidence="15">Transcriptional repressor LexA</fullName>
        <ecNumber evidence="15">3.4.21.88</ecNumber>
    </submittedName>
</protein>
<dbReference type="GO" id="GO:0006508">
    <property type="term" value="P:proteolysis"/>
    <property type="evidence" value="ECO:0007669"/>
    <property type="project" value="InterPro"/>
</dbReference>
<keyword evidence="9" id="KW-0804">Transcription</keyword>
<dbReference type="GO" id="GO:0004252">
    <property type="term" value="F:serine-type endopeptidase activity"/>
    <property type="evidence" value="ECO:0007669"/>
    <property type="project" value="UniProtKB-EC"/>
</dbReference>
<dbReference type="InterPro" id="IPR050077">
    <property type="entry name" value="LexA_repressor"/>
</dbReference>
<dbReference type="GO" id="GO:0045892">
    <property type="term" value="P:negative regulation of DNA-templated transcription"/>
    <property type="evidence" value="ECO:0007669"/>
    <property type="project" value="InterPro"/>
</dbReference>
<dbReference type="SUPFAM" id="SSF46785">
    <property type="entry name" value="Winged helix' DNA-binding domain"/>
    <property type="match status" value="1"/>
</dbReference>
<evidence type="ECO:0000259" key="14">
    <source>
        <dbReference type="Pfam" id="PF01726"/>
    </source>
</evidence>
<evidence type="ECO:0000256" key="10">
    <source>
        <dbReference type="ARBA" id="ARBA00023204"/>
    </source>
</evidence>
<dbReference type="FunFam" id="2.10.109.10:FF:000001">
    <property type="entry name" value="LexA repressor"/>
    <property type="match status" value="1"/>
</dbReference>
<dbReference type="InterPro" id="IPR006199">
    <property type="entry name" value="LexA_DNA-bd_dom"/>
</dbReference>
<keyword evidence="6 12" id="KW-0068">Autocatalytic cleavage</keyword>
<evidence type="ECO:0000256" key="9">
    <source>
        <dbReference type="ARBA" id="ARBA00023163"/>
    </source>
</evidence>
<proteinExistence type="inferred from homology"/>
<keyword evidence="4" id="KW-0227">DNA damage</keyword>
<keyword evidence="10" id="KW-0234">DNA repair</keyword>
<dbReference type="PANTHER" id="PTHR33516:SF2">
    <property type="entry name" value="LEXA REPRESSOR-RELATED"/>
    <property type="match status" value="1"/>
</dbReference>
<evidence type="ECO:0000256" key="4">
    <source>
        <dbReference type="ARBA" id="ARBA00022763"/>
    </source>
</evidence>
<dbReference type="Pfam" id="PF01726">
    <property type="entry name" value="LexA_DNA_bind"/>
    <property type="match status" value="1"/>
</dbReference>
<comment type="similarity">
    <text evidence="1 12">Belongs to the peptidase S24 family.</text>
</comment>
<dbReference type="InterPro" id="IPR036390">
    <property type="entry name" value="WH_DNA-bd_sf"/>
</dbReference>
<evidence type="ECO:0000256" key="5">
    <source>
        <dbReference type="ARBA" id="ARBA00022801"/>
    </source>
</evidence>
<name>A0A9D1SZA8_9FIRM</name>
<keyword evidence="7" id="KW-0805">Transcription regulation</keyword>
<dbReference type="AlphaFoldDB" id="A0A9D1SZA8"/>
<evidence type="ECO:0000313" key="15">
    <source>
        <dbReference type="EMBL" id="HIV01752.1"/>
    </source>
</evidence>
<dbReference type="GO" id="GO:0009432">
    <property type="term" value="P:SOS response"/>
    <property type="evidence" value="ECO:0007669"/>
    <property type="project" value="UniProtKB-KW"/>
</dbReference>
<evidence type="ECO:0000256" key="7">
    <source>
        <dbReference type="ARBA" id="ARBA00023015"/>
    </source>
</evidence>
<dbReference type="InterPro" id="IPR039418">
    <property type="entry name" value="LexA-like"/>
</dbReference>
<evidence type="ECO:0000256" key="11">
    <source>
        <dbReference type="ARBA" id="ARBA00023236"/>
    </source>
</evidence>
<organism evidence="15 16">
    <name type="scientific">Candidatus Caccopulliclostridium gallistercoris</name>
    <dbReference type="NCBI Taxonomy" id="2840719"/>
    <lineage>
        <taxon>Bacteria</taxon>
        <taxon>Bacillati</taxon>
        <taxon>Bacillota</taxon>
        <taxon>Clostridia</taxon>
        <taxon>Candidatus Caccopulliclostridium</taxon>
    </lineage>
</organism>
<evidence type="ECO:0000256" key="2">
    <source>
        <dbReference type="ARBA" id="ARBA00022491"/>
    </source>
</evidence>
<dbReference type="EC" id="3.4.21.88" evidence="15"/>
<keyword evidence="2" id="KW-0678">Repressor</keyword>
<evidence type="ECO:0000256" key="1">
    <source>
        <dbReference type="ARBA" id="ARBA00007484"/>
    </source>
</evidence>
<keyword evidence="8" id="KW-0238">DNA-binding</keyword>
<reference evidence="15" key="2">
    <citation type="journal article" date="2021" name="PeerJ">
        <title>Extensive microbial diversity within the chicken gut microbiome revealed by metagenomics and culture.</title>
        <authorList>
            <person name="Gilroy R."/>
            <person name="Ravi A."/>
            <person name="Getino M."/>
            <person name="Pursley I."/>
            <person name="Horton D.L."/>
            <person name="Alikhan N.F."/>
            <person name="Baker D."/>
            <person name="Gharbi K."/>
            <person name="Hall N."/>
            <person name="Watson M."/>
            <person name="Adriaenssens E.M."/>
            <person name="Foster-Nyarko E."/>
            <person name="Jarju S."/>
            <person name="Secka A."/>
            <person name="Antonio M."/>
            <person name="Oren A."/>
            <person name="Chaudhuri R.R."/>
            <person name="La Ragione R."/>
            <person name="Hildebrand F."/>
            <person name="Pallen M.J."/>
        </authorList>
    </citation>
    <scope>NUCLEOTIDE SEQUENCE</scope>
    <source>
        <strain evidence="15">CHK186-9395</strain>
    </source>
</reference>
<feature type="domain" description="LexA repressor DNA-binding" evidence="14">
    <location>
        <begin position="1"/>
        <end position="59"/>
    </location>
</feature>
<evidence type="ECO:0000313" key="16">
    <source>
        <dbReference type="Proteomes" id="UP000886861"/>
    </source>
</evidence>
<dbReference type="PANTHER" id="PTHR33516">
    <property type="entry name" value="LEXA REPRESSOR"/>
    <property type="match status" value="1"/>
</dbReference>
<evidence type="ECO:0000256" key="12">
    <source>
        <dbReference type="RuleBase" id="RU003991"/>
    </source>
</evidence>
<dbReference type="GO" id="GO:0006281">
    <property type="term" value="P:DNA repair"/>
    <property type="evidence" value="ECO:0007669"/>
    <property type="project" value="UniProtKB-KW"/>
</dbReference>
<dbReference type="InterPro" id="IPR036388">
    <property type="entry name" value="WH-like_DNA-bd_sf"/>
</dbReference>
<dbReference type="NCBIfam" id="TIGR00498">
    <property type="entry name" value="lexA"/>
    <property type="match status" value="1"/>
</dbReference>
<dbReference type="Gene3D" id="2.10.109.10">
    <property type="entry name" value="Umud Fragment, subunit A"/>
    <property type="match status" value="1"/>
</dbReference>
<dbReference type="PRINTS" id="PR00726">
    <property type="entry name" value="LEXASERPTASE"/>
</dbReference>
<evidence type="ECO:0000256" key="3">
    <source>
        <dbReference type="ARBA" id="ARBA00022705"/>
    </source>
</evidence>
<dbReference type="InterPro" id="IPR006197">
    <property type="entry name" value="Peptidase_S24_LexA"/>
</dbReference>
<dbReference type="InterPro" id="IPR036286">
    <property type="entry name" value="LexA/Signal_pep-like_sf"/>
</dbReference>
<dbReference type="InterPro" id="IPR006200">
    <property type="entry name" value="LexA"/>
</dbReference>
<keyword evidence="11" id="KW-0742">SOS response</keyword>
<comment type="caution">
    <text evidence="15">The sequence shown here is derived from an EMBL/GenBank/DDBJ whole genome shotgun (WGS) entry which is preliminary data.</text>
</comment>
<dbReference type="Pfam" id="PF00717">
    <property type="entry name" value="Peptidase_S24"/>
    <property type="match status" value="1"/>
</dbReference>
<dbReference type="Gene3D" id="1.10.10.10">
    <property type="entry name" value="Winged helix-like DNA-binding domain superfamily/Winged helix DNA-binding domain"/>
    <property type="match status" value="1"/>
</dbReference>
<sequence>MKTLNERKLAELLEFINKYQTQNGKSPSYRTIMKAMRFTNLASVFRYVGRLEADGKIQKNDFGGIKISRRLNPDRTIIAPLLGTVTCGQPILAVENIEGTYSLPADIFGTGETFLLHAKGQSMIDAGIKDKDILVVRKCQNADDGDIVVALIDEEATVKRFFKKRNRIVLHPENKEYKDIIVDNVQILGKVISCIHNF</sequence>
<feature type="domain" description="Peptidase S24/S26A/S26B/S26C" evidence="13">
    <location>
        <begin position="80"/>
        <end position="192"/>
    </location>
</feature>
<dbReference type="GO" id="GO:0006260">
    <property type="term" value="P:DNA replication"/>
    <property type="evidence" value="ECO:0007669"/>
    <property type="project" value="UniProtKB-KW"/>
</dbReference>
<evidence type="ECO:0000256" key="8">
    <source>
        <dbReference type="ARBA" id="ARBA00023125"/>
    </source>
</evidence>
<dbReference type="SUPFAM" id="SSF51306">
    <property type="entry name" value="LexA/Signal peptidase"/>
    <property type="match status" value="1"/>
</dbReference>
<keyword evidence="3" id="KW-0235">DNA replication</keyword>
<dbReference type="GO" id="GO:0003677">
    <property type="term" value="F:DNA binding"/>
    <property type="evidence" value="ECO:0007669"/>
    <property type="project" value="UniProtKB-KW"/>
</dbReference>
<keyword evidence="5 12" id="KW-0378">Hydrolase</keyword>
<dbReference type="EMBL" id="DVOJ01000015">
    <property type="protein sequence ID" value="HIV01752.1"/>
    <property type="molecule type" value="Genomic_DNA"/>
</dbReference>
<dbReference type="CDD" id="cd06529">
    <property type="entry name" value="S24_LexA-like"/>
    <property type="match status" value="1"/>
</dbReference>
<reference evidence="15" key="1">
    <citation type="submission" date="2020-10" db="EMBL/GenBank/DDBJ databases">
        <authorList>
            <person name="Gilroy R."/>
        </authorList>
    </citation>
    <scope>NUCLEOTIDE SEQUENCE</scope>
    <source>
        <strain evidence="15">CHK186-9395</strain>
    </source>
</reference>
<evidence type="ECO:0000256" key="6">
    <source>
        <dbReference type="ARBA" id="ARBA00022813"/>
    </source>
</evidence>
<dbReference type="Proteomes" id="UP000886861">
    <property type="component" value="Unassembled WGS sequence"/>
</dbReference>
<evidence type="ECO:0000259" key="13">
    <source>
        <dbReference type="Pfam" id="PF00717"/>
    </source>
</evidence>
<dbReference type="InterPro" id="IPR015927">
    <property type="entry name" value="Peptidase_S24_S26A/B/C"/>
</dbReference>